<dbReference type="SMART" id="SM00409">
    <property type="entry name" value="IG"/>
    <property type="match status" value="1"/>
</dbReference>
<dbReference type="Gene3D" id="2.60.40.10">
    <property type="entry name" value="Immunoglobulins"/>
    <property type="match status" value="2"/>
</dbReference>
<dbReference type="Pfam" id="PF13927">
    <property type="entry name" value="Ig_3"/>
    <property type="match status" value="1"/>
</dbReference>
<dbReference type="Proteomes" id="UP001519460">
    <property type="component" value="Unassembled WGS sequence"/>
</dbReference>
<evidence type="ECO:0000256" key="2">
    <source>
        <dbReference type="ARBA" id="ARBA00023157"/>
    </source>
</evidence>
<organism evidence="4 5">
    <name type="scientific">Batillaria attramentaria</name>
    <dbReference type="NCBI Taxonomy" id="370345"/>
    <lineage>
        <taxon>Eukaryota</taxon>
        <taxon>Metazoa</taxon>
        <taxon>Spiralia</taxon>
        <taxon>Lophotrochozoa</taxon>
        <taxon>Mollusca</taxon>
        <taxon>Gastropoda</taxon>
        <taxon>Caenogastropoda</taxon>
        <taxon>Sorbeoconcha</taxon>
        <taxon>Cerithioidea</taxon>
        <taxon>Batillariidae</taxon>
        <taxon>Batillaria</taxon>
    </lineage>
</organism>
<name>A0ABD0J575_9CAEN</name>
<dbReference type="SMART" id="SM00408">
    <property type="entry name" value="IGc2"/>
    <property type="match status" value="1"/>
</dbReference>
<feature type="non-terminal residue" evidence="4">
    <location>
        <position position="1"/>
    </location>
</feature>
<dbReference type="InterPro" id="IPR013783">
    <property type="entry name" value="Ig-like_fold"/>
</dbReference>
<feature type="domain" description="Ig-like" evidence="3">
    <location>
        <begin position="7"/>
        <end position="79"/>
    </location>
</feature>
<proteinExistence type="predicted"/>
<feature type="non-terminal residue" evidence="4">
    <location>
        <position position="176"/>
    </location>
</feature>
<reference evidence="4 5" key="1">
    <citation type="journal article" date="2023" name="Sci. Data">
        <title>Genome assembly of the Korean intertidal mud-creeper Batillaria attramentaria.</title>
        <authorList>
            <person name="Patra A.K."/>
            <person name="Ho P.T."/>
            <person name="Jun S."/>
            <person name="Lee S.J."/>
            <person name="Kim Y."/>
            <person name="Won Y.J."/>
        </authorList>
    </citation>
    <scope>NUCLEOTIDE SEQUENCE [LARGE SCALE GENOMIC DNA]</scope>
    <source>
        <strain evidence="4">Wonlab-2016</strain>
    </source>
</reference>
<evidence type="ECO:0000259" key="3">
    <source>
        <dbReference type="PROSITE" id="PS50835"/>
    </source>
</evidence>
<dbReference type="InterPro" id="IPR003599">
    <property type="entry name" value="Ig_sub"/>
</dbReference>
<dbReference type="SUPFAM" id="SSF48726">
    <property type="entry name" value="Immunoglobulin"/>
    <property type="match status" value="2"/>
</dbReference>
<dbReference type="InterPro" id="IPR007110">
    <property type="entry name" value="Ig-like_dom"/>
</dbReference>
<dbReference type="InterPro" id="IPR036179">
    <property type="entry name" value="Ig-like_dom_sf"/>
</dbReference>
<protein>
    <recommendedName>
        <fullName evidence="3">Ig-like domain-containing protein</fullName>
    </recommendedName>
</protein>
<keyword evidence="2" id="KW-1015">Disulfide bond</keyword>
<dbReference type="AlphaFoldDB" id="A0ABD0J575"/>
<sequence length="176" mass="18671">APYFHTPVKQILLTDYPGTAAILQCDPHGSPTPDVTWSLPPGVQGEVSNGSLLLRSITANNTGIYTCTARNRAGEANFTVVVDVKEHDPVVATMKSPESNVTSAAEFLIIQCEVDGDPKPDVSWSRVGGAMSTSARVQNTDLIIFPPTDQETNKICQSAISAGEIDSAGGDVMWIV</sequence>
<comment type="caution">
    <text evidence="4">The sequence shown here is derived from an EMBL/GenBank/DDBJ whole genome shotgun (WGS) entry which is preliminary data.</text>
</comment>
<dbReference type="PROSITE" id="PS50835">
    <property type="entry name" value="IG_LIKE"/>
    <property type="match status" value="2"/>
</dbReference>
<dbReference type="InterPro" id="IPR003598">
    <property type="entry name" value="Ig_sub2"/>
</dbReference>
<dbReference type="EMBL" id="JACVVK020000634">
    <property type="protein sequence ID" value="KAK7461573.1"/>
    <property type="molecule type" value="Genomic_DNA"/>
</dbReference>
<dbReference type="PANTHER" id="PTHR45080">
    <property type="entry name" value="CONTACTIN 5"/>
    <property type="match status" value="1"/>
</dbReference>
<gene>
    <name evidence="4" type="ORF">BaRGS_00038658</name>
</gene>
<keyword evidence="1" id="KW-0732">Signal</keyword>
<accession>A0ABD0J575</accession>
<evidence type="ECO:0000256" key="1">
    <source>
        <dbReference type="ARBA" id="ARBA00022729"/>
    </source>
</evidence>
<dbReference type="InterPro" id="IPR050958">
    <property type="entry name" value="Cell_Adh-Cytoskel_Orgn"/>
</dbReference>
<feature type="domain" description="Ig-like" evidence="3">
    <location>
        <begin position="89"/>
        <end position="128"/>
    </location>
</feature>
<evidence type="ECO:0000313" key="5">
    <source>
        <dbReference type="Proteomes" id="UP001519460"/>
    </source>
</evidence>
<evidence type="ECO:0000313" key="4">
    <source>
        <dbReference type="EMBL" id="KAK7461573.1"/>
    </source>
</evidence>
<dbReference type="PANTHER" id="PTHR45080:SF8">
    <property type="entry name" value="IG-LIKE DOMAIN-CONTAINING PROTEIN"/>
    <property type="match status" value="1"/>
</dbReference>
<keyword evidence="5" id="KW-1185">Reference proteome</keyword>